<dbReference type="GO" id="GO:0030596">
    <property type="term" value="F:alpha-L-rhamnosidase activity"/>
    <property type="evidence" value="ECO:0007669"/>
    <property type="project" value="UniProtKB-EC"/>
</dbReference>
<accession>A0A938WM71</accession>
<proteinExistence type="predicted"/>
<evidence type="ECO:0000313" key="6">
    <source>
        <dbReference type="EMBL" id="MBM6661040.1"/>
    </source>
</evidence>
<name>A0A938WM71_9BACT</name>
<reference evidence="6 7" key="1">
    <citation type="journal article" date="2021" name="Sci. Rep.">
        <title>The distribution of antibiotic resistance genes in chicken gut microbiota commensals.</title>
        <authorList>
            <person name="Juricova H."/>
            <person name="Matiasovicova J."/>
            <person name="Kubasova T."/>
            <person name="Cejkova D."/>
            <person name="Rychlik I."/>
        </authorList>
    </citation>
    <scope>NUCLEOTIDE SEQUENCE [LARGE SCALE GENOMIC DNA]</scope>
    <source>
        <strain evidence="6 7">An819</strain>
    </source>
</reference>
<keyword evidence="3" id="KW-0378">Hydrolase</keyword>
<dbReference type="InterPro" id="IPR016007">
    <property type="entry name" value="Alpha_rhamnosid"/>
</dbReference>
<dbReference type="SUPFAM" id="SSF48208">
    <property type="entry name" value="Six-hairpin glycosidases"/>
    <property type="match status" value="1"/>
</dbReference>
<dbReference type="Pfam" id="PF17390">
    <property type="entry name" value="Bac_rhamnosid_C"/>
    <property type="match status" value="1"/>
</dbReference>
<dbReference type="InterPro" id="IPR013783">
    <property type="entry name" value="Ig-like_fold"/>
</dbReference>
<feature type="domain" description="Alpha-L-rhamnosidase six-hairpin glycosidase" evidence="4">
    <location>
        <begin position="301"/>
        <end position="642"/>
    </location>
</feature>
<dbReference type="EC" id="3.2.1.40" evidence="2"/>
<organism evidence="6 7">
    <name type="scientific">Marseilla massiliensis</name>
    <dbReference type="NCBI Taxonomy" id="1841864"/>
    <lineage>
        <taxon>Bacteria</taxon>
        <taxon>Pseudomonadati</taxon>
        <taxon>Bacteroidota</taxon>
        <taxon>Bacteroidia</taxon>
        <taxon>Bacteroidales</taxon>
        <taxon>Prevotellaceae</taxon>
        <taxon>Marseilla</taxon>
    </lineage>
</organism>
<evidence type="ECO:0000259" key="4">
    <source>
        <dbReference type="Pfam" id="PF17389"/>
    </source>
</evidence>
<dbReference type="Pfam" id="PF25788">
    <property type="entry name" value="Ig_Rha78A_N"/>
    <property type="match status" value="1"/>
</dbReference>
<evidence type="ECO:0000256" key="3">
    <source>
        <dbReference type="ARBA" id="ARBA00022801"/>
    </source>
</evidence>
<dbReference type="Pfam" id="PF17389">
    <property type="entry name" value="Bac_rhamnosid6H"/>
    <property type="match status" value="1"/>
</dbReference>
<dbReference type="Gene3D" id="2.60.40.10">
    <property type="entry name" value="Immunoglobulins"/>
    <property type="match status" value="1"/>
</dbReference>
<comment type="catalytic activity">
    <reaction evidence="1">
        <text>Hydrolysis of terminal non-reducing alpha-L-rhamnose residues in alpha-L-rhamnosides.</text>
        <dbReference type="EC" id="3.2.1.40"/>
    </reaction>
</comment>
<dbReference type="Gene3D" id="2.60.420.10">
    <property type="entry name" value="Maltose phosphorylase, domain 3"/>
    <property type="match status" value="1"/>
</dbReference>
<keyword evidence="7" id="KW-1185">Reference proteome</keyword>
<protein>
    <recommendedName>
        <fullName evidence="2">alpha-L-rhamnosidase</fullName>
        <ecNumber evidence="2">3.2.1.40</ecNumber>
    </recommendedName>
</protein>
<evidence type="ECO:0000259" key="5">
    <source>
        <dbReference type="Pfam" id="PF17390"/>
    </source>
</evidence>
<dbReference type="GO" id="GO:0005975">
    <property type="term" value="P:carbohydrate metabolic process"/>
    <property type="evidence" value="ECO:0007669"/>
    <property type="project" value="InterPro"/>
</dbReference>
<evidence type="ECO:0000256" key="1">
    <source>
        <dbReference type="ARBA" id="ARBA00001445"/>
    </source>
</evidence>
<dbReference type="PANTHER" id="PTHR33307">
    <property type="entry name" value="ALPHA-RHAMNOSIDASE (EUROFUNG)"/>
    <property type="match status" value="1"/>
</dbReference>
<dbReference type="Proteomes" id="UP000764045">
    <property type="component" value="Unassembled WGS sequence"/>
</dbReference>
<feature type="domain" description="Alpha-L-rhamnosidase C-terminal" evidence="5">
    <location>
        <begin position="646"/>
        <end position="715"/>
    </location>
</feature>
<sequence length="747" mass="82361">MALPSLATAQKPVHLMTDLIEHTDRVFIGGRPSTLTLGEVGSAIEPWQVAEVRTPRPRLTWAYSSPEPGACVVACEVTVGTSPDLGGRQPGVVWTSGRRAGRGAWAMDYGGPDLKPSTTYYWRVRTWDSNGREATSAVKAFRTAASLDGQPSRYPLTLTDEEPAAVRSITPGMLMADFADDAFGQLSLTVTARAEGDTLTIHLGEQQLEGRVNRKPEGSQRYARYVLPLLRGTHTYRVKLRKDRRNTTPRRNESRVDPILMPAYIGEVFPFRYCEVEGIGGDVEVKALVRHVASYPFDAFASSFESSDSVLNRVWQLCKHTVRATSFCGTYVDGDRERIPYEADAIINQLSHYAVDREYSIARHSVRHLIYNPTWPTEWILQSVIMAWNDYMYTGDSRLLASAYTDLQAKTLLALREGNGLISTRTGKATREVYESIHFKGERIKDIVDWPQTGAAGVEKEDGGEADGFVFTDYNAVVNAYHYEALVLMAKIAGVLGKDSDARSYEAEAERVAGAFSALLRDKADGLFRDGVGTDHKSLHSNMFALDFGLVADGDRKGVVDFIKSRRMGCSVYGAQFLLDALYDAGEAGYALSLLTSTARRSWYNMLRIGSTITTEAWDNVYKPNQDWNHPWGAAPANVIVRKLMGVEPLEPGFGRFRIKPQPASLKSASITVPTIRGDVAVAFENEPGSSFSLHVGVPANTTAEVWVPRLGKRPTVDGRAVRARRSGEFWVVELSPGSHDIGVSAN</sequence>
<dbReference type="InterPro" id="IPR035398">
    <property type="entry name" value="Bac_rhamnosid_C"/>
</dbReference>
<dbReference type="PANTHER" id="PTHR33307:SF6">
    <property type="entry name" value="ALPHA-RHAMNOSIDASE (EUROFUNG)-RELATED"/>
    <property type="match status" value="1"/>
</dbReference>
<dbReference type="InterPro" id="IPR012341">
    <property type="entry name" value="6hp_glycosidase-like_sf"/>
</dbReference>
<evidence type="ECO:0000313" key="7">
    <source>
        <dbReference type="Proteomes" id="UP000764045"/>
    </source>
</evidence>
<dbReference type="InterPro" id="IPR035396">
    <property type="entry name" value="Bac_rhamnosid6H"/>
</dbReference>
<comment type="caution">
    <text evidence="6">The sequence shown here is derived from an EMBL/GenBank/DDBJ whole genome shotgun (WGS) entry which is preliminary data.</text>
</comment>
<gene>
    <name evidence="6" type="ORF">H6B30_04585</name>
</gene>
<dbReference type="Gene3D" id="1.50.10.10">
    <property type="match status" value="1"/>
</dbReference>
<dbReference type="EMBL" id="JACJJL010000005">
    <property type="protein sequence ID" value="MBM6661040.1"/>
    <property type="molecule type" value="Genomic_DNA"/>
</dbReference>
<dbReference type="InterPro" id="IPR008928">
    <property type="entry name" value="6-hairpin_glycosidase_sf"/>
</dbReference>
<dbReference type="AlphaFoldDB" id="A0A938WM71"/>
<evidence type="ECO:0000256" key="2">
    <source>
        <dbReference type="ARBA" id="ARBA00012652"/>
    </source>
</evidence>